<feature type="region of interest" description="Disordered" evidence="2">
    <location>
        <begin position="888"/>
        <end position="915"/>
    </location>
</feature>
<protein>
    <recommendedName>
        <fullName evidence="3">CCHC-type domain-containing protein</fullName>
    </recommendedName>
</protein>
<feature type="region of interest" description="Disordered" evidence="2">
    <location>
        <begin position="988"/>
        <end position="1017"/>
    </location>
</feature>
<dbReference type="SMART" id="SM00343">
    <property type="entry name" value="ZnF_C2HC"/>
    <property type="match status" value="1"/>
</dbReference>
<dbReference type="OrthoDB" id="44654at2759"/>
<dbReference type="PROSITE" id="PS50158">
    <property type="entry name" value="ZF_CCHC"/>
    <property type="match status" value="1"/>
</dbReference>
<dbReference type="InParanoid" id="A0A1Z5K2B9"/>
<dbReference type="Proteomes" id="UP000198406">
    <property type="component" value="Unassembled WGS sequence"/>
</dbReference>
<evidence type="ECO:0000313" key="4">
    <source>
        <dbReference type="EMBL" id="GAX20404.1"/>
    </source>
</evidence>
<feature type="compositionally biased region" description="Acidic residues" evidence="2">
    <location>
        <begin position="962"/>
        <end position="972"/>
    </location>
</feature>
<dbReference type="PANTHER" id="PTHR11439:SF467">
    <property type="entry name" value="INTEGRASE CATALYTIC DOMAIN-CONTAINING PROTEIN"/>
    <property type="match status" value="1"/>
</dbReference>
<evidence type="ECO:0000256" key="1">
    <source>
        <dbReference type="PROSITE-ProRule" id="PRU00047"/>
    </source>
</evidence>
<keyword evidence="1" id="KW-0862">Zinc</keyword>
<dbReference type="GO" id="GO:0003676">
    <property type="term" value="F:nucleic acid binding"/>
    <property type="evidence" value="ECO:0007669"/>
    <property type="project" value="InterPro"/>
</dbReference>
<feature type="region of interest" description="Disordered" evidence="2">
    <location>
        <begin position="371"/>
        <end position="403"/>
    </location>
</feature>
<evidence type="ECO:0000259" key="3">
    <source>
        <dbReference type="PROSITE" id="PS50158"/>
    </source>
</evidence>
<comment type="caution">
    <text evidence="4">The sequence shown here is derived from an EMBL/GenBank/DDBJ whole genome shotgun (WGS) entry which is preliminary data.</text>
</comment>
<feature type="domain" description="CCHC-type" evidence="3">
    <location>
        <begin position="358"/>
        <end position="373"/>
    </location>
</feature>
<sequence>MSSEKPDRTGSGGHKLDPGGGKPNNMKKGNRGAPAVGSKFTGACDALKGNIFDCGTLNQADLFVKSQKALSIYIGSDNKFKNSSYVVAAVETLEIPTIPAPDPLPAESPASEVRIWNKMVDAIAEQRMELIENIKKLYSLVEGQCTPMLINRFSADSSFPSIKASRNGVELLKLIKKIAFSDKTEKRVASALDNAHHRFWTYYQKKGDSVAAYIEGFQNRLDVLKHLGGTIGDDIGLINEVCRRNNELVGSLSSEAFCKRAMEASEEAMATRFIKGADRARYKRLQDKLDGDVLQGMDNYPRTLHAAYELLTAWTPDREDTSRYGPANDGAVFVQDGENTENGVALVNSEGKGKKKTCFRCNKPGHTAPNCREILPDDKPATDKDKNDEGAQLFNAGGTFDDYSPSDDDDYGFQMLNNRYNGIPRNWILLDNQSTVDVFCNPGLVTNIRKVDRTLRINTNAGVATTNMMADLRGYGTVWFYRQGIANILSLALVKKKFRVTFDSADGNAFILHKEDGKTRRFQESDGGLYYLEVPMHGTVMVNTVADNASRYTNEEYSRALLARSIQRRTGNHTTAQMKRLVNANLIPNCPITAQDLQNAEDIFGTDVQALKGKTVRRAPIAVRFNVVNVPVEIMDRHREITLAGDVMFVNRIPFLITISRHVKFGTVEMIRNRTAKTLLNGLEQVYGHYLKRGFKITHLLMDNEFEPLRGDLASAMKIELNTAAADEHVPEIERYVRTVKERTRSTYNGLPFKHMPPRLVIEMVYFNVFWLNCFPPRDGISDTLSPRALISGQQIDYTKHCQLEFGEYVQTHEKHDNSMAPRTVGALALRPTGNAQGSYFFFSLATGKRLHRNRWTAVAMPEEVIERVHLLAKITKIDEGLEFADRYNHTDHDDPEASDDASAVPHPDNDDVVSIPEYPNAAGVMAEVEVEGPQEAENENENEFEEYQIENNNEDGNLGNMDEDDPANDDQVEIPGVEIAGVEAAGEPAANEENADEESVQPHGANDEDPGHNAVEDEMDARYGPRLHSYNLRQRKPRDYGHLFHQSAEVVNSVMFTQYPVEKGLKIFGDPGVNAVEAELRQLDTRDVIEPEDAGSLTREEKLQALRYLMYLKKKRCGRIKGRGCADGRKQRTYINKEDASSPTVSIEAVFLSFLIDAKEKRDVGIIDVPGAFMHAFMDELVRMRISGEMVRILVKINPSRYEKYVTTERGEPVLYVRLKKALYGTLRAAYLFWQLLTKTLEKWGFVINPYDRCVANKMINGHQCTVLWHVDDIKISHVSPEVVTDVIAKLNAEFGKEEPLSVSRGKVHEYLGMTVNYENEGKVTIGMTEYVQNIIEELPPEMIGHAATPAAAHLFEVNSEDPVLLNEEDREQFVHLVAKLLYLCKRARPDLQTAIAFLCTRVKAPDKDDWKKLTRVLKYLQSTSEMSLTLEADNLEELQWWVDASFAVHLDKRSHTGGILMLGRGAVYSTSTKQKINTTSSTEAELVGVGEVIGQMLWTKRFMDCQGYNTKASIVYQDNDSAILLEKNGKASSSKRTRHIDIRYFHITDRVAAGEVVVKYCPTEEMLADFFTKPLQGSHFIRFRDLLLNLDRRVGELHDRRSVLERQRETKFWTSIHGVTSDDVSGILQLVVNNCVSLSETIVDTLQRLTSPLWSLQAENVGDAPFLPNCDADVAESLLPREFDVDNDDQVSSFLLSLTESSEESLLAAKTTQKGVLETSAPQVTLNSSLKIASSSRPVLRRVQFASDLETVKEIPHHLSFTAEEKRSLYRDLETLQAESNVMCQESEFERNLYGDECLENVLEEDAYFRNRRGELVHPAHWSAFTDEIVDSLDVDPTSVPPGFASAEAYKKYLFEYEHFYDHDLPKHRSFLSSNH</sequence>
<proteinExistence type="predicted"/>
<dbReference type="CDD" id="cd09272">
    <property type="entry name" value="RNase_HI_RT_Ty1"/>
    <property type="match status" value="1"/>
</dbReference>
<dbReference type="PANTHER" id="PTHR11439">
    <property type="entry name" value="GAG-POL-RELATED RETROTRANSPOSON"/>
    <property type="match status" value="1"/>
</dbReference>
<keyword evidence="5" id="KW-1185">Reference proteome</keyword>
<evidence type="ECO:0000313" key="5">
    <source>
        <dbReference type="Proteomes" id="UP000198406"/>
    </source>
</evidence>
<dbReference type="InterPro" id="IPR001878">
    <property type="entry name" value="Znf_CCHC"/>
</dbReference>
<dbReference type="SUPFAM" id="SSF57756">
    <property type="entry name" value="Retrovirus zinc finger-like domains"/>
    <property type="match status" value="1"/>
</dbReference>
<dbReference type="EMBL" id="BDSP01000147">
    <property type="protein sequence ID" value="GAX20404.1"/>
    <property type="molecule type" value="Genomic_DNA"/>
</dbReference>
<feature type="region of interest" description="Disordered" evidence="2">
    <location>
        <begin position="953"/>
        <end position="972"/>
    </location>
</feature>
<gene>
    <name evidence="4" type="ORF">FisN_9Hu124</name>
</gene>
<dbReference type="GO" id="GO:0008270">
    <property type="term" value="F:zinc ion binding"/>
    <property type="evidence" value="ECO:0007669"/>
    <property type="project" value="UniProtKB-KW"/>
</dbReference>
<feature type="compositionally biased region" description="Basic and acidic residues" evidence="2">
    <location>
        <begin position="1006"/>
        <end position="1017"/>
    </location>
</feature>
<name>A0A1Z5K2B9_FISSO</name>
<reference evidence="4 5" key="1">
    <citation type="journal article" date="2015" name="Plant Cell">
        <title>Oil accumulation by the oleaginous diatom Fistulifera solaris as revealed by the genome and transcriptome.</title>
        <authorList>
            <person name="Tanaka T."/>
            <person name="Maeda Y."/>
            <person name="Veluchamy A."/>
            <person name="Tanaka M."/>
            <person name="Abida H."/>
            <person name="Marechal E."/>
            <person name="Bowler C."/>
            <person name="Muto M."/>
            <person name="Sunaga Y."/>
            <person name="Tanaka M."/>
            <person name="Yoshino T."/>
            <person name="Taniguchi T."/>
            <person name="Fukuda Y."/>
            <person name="Nemoto M."/>
            <person name="Matsumoto M."/>
            <person name="Wong P.S."/>
            <person name="Aburatani S."/>
            <person name="Fujibuchi W."/>
        </authorList>
    </citation>
    <scope>NUCLEOTIDE SEQUENCE [LARGE SCALE GENOMIC DNA]</scope>
    <source>
        <strain evidence="4 5">JPCC DA0580</strain>
    </source>
</reference>
<feature type="compositionally biased region" description="Gly residues" evidence="2">
    <location>
        <begin position="10"/>
        <end position="22"/>
    </location>
</feature>
<keyword evidence="1" id="KW-0479">Metal-binding</keyword>
<accession>A0A1Z5K2B9</accession>
<dbReference type="InterPro" id="IPR036875">
    <property type="entry name" value="Znf_CCHC_sf"/>
</dbReference>
<dbReference type="Pfam" id="PF07727">
    <property type="entry name" value="RVT_2"/>
    <property type="match status" value="1"/>
</dbReference>
<evidence type="ECO:0000256" key="2">
    <source>
        <dbReference type="SAM" id="MobiDB-lite"/>
    </source>
</evidence>
<dbReference type="InterPro" id="IPR013103">
    <property type="entry name" value="RVT_2"/>
</dbReference>
<feature type="compositionally biased region" description="Basic and acidic residues" evidence="2">
    <location>
        <begin position="374"/>
        <end position="389"/>
    </location>
</feature>
<feature type="region of interest" description="Disordered" evidence="2">
    <location>
        <begin position="1"/>
        <end position="34"/>
    </location>
</feature>
<keyword evidence="1" id="KW-0863">Zinc-finger</keyword>
<organism evidence="4 5">
    <name type="scientific">Fistulifera solaris</name>
    <name type="common">Oleaginous diatom</name>
    <dbReference type="NCBI Taxonomy" id="1519565"/>
    <lineage>
        <taxon>Eukaryota</taxon>
        <taxon>Sar</taxon>
        <taxon>Stramenopiles</taxon>
        <taxon>Ochrophyta</taxon>
        <taxon>Bacillariophyta</taxon>
        <taxon>Bacillariophyceae</taxon>
        <taxon>Bacillariophycidae</taxon>
        <taxon>Naviculales</taxon>
        <taxon>Naviculaceae</taxon>
        <taxon>Fistulifera</taxon>
    </lineage>
</organism>